<evidence type="ECO:0008006" key="3">
    <source>
        <dbReference type="Google" id="ProtNLM"/>
    </source>
</evidence>
<organism evidence="1 2">
    <name type="scientific">Botrimarina mediterranea</name>
    <dbReference type="NCBI Taxonomy" id="2528022"/>
    <lineage>
        <taxon>Bacteria</taxon>
        <taxon>Pseudomonadati</taxon>
        <taxon>Planctomycetota</taxon>
        <taxon>Planctomycetia</taxon>
        <taxon>Pirellulales</taxon>
        <taxon>Lacipirellulaceae</taxon>
        <taxon>Botrimarina</taxon>
    </lineage>
</organism>
<proteinExistence type="predicted"/>
<dbReference type="InterPro" id="IPR010775">
    <property type="entry name" value="DUF1365"/>
</dbReference>
<keyword evidence="2" id="KW-1185">Reference proteome</keyword>
<dbReference type="PANTHER" id="PTHR33973:SF4">
    <property type="entry name" value="OS07G0153300 PROTEIN"/>
    <property type="match status" value="1"/>
</dbReference>
<dbReference type="EMBL" id="CP036349">
    <property type="protein sequence ID" value="QDV73946.1"/>
    <property type="molecule type" value="Genomic_DNA"/>
</dbReference>
<gene>
    <name evidence="1" type="ORF">Spa11_21450</name>
</gene>
<dbReference type="Pfam" id="PF07103">
    <property type="entry name" value="DUF1365"/>
    <property type="match status" value="1"/>
</dbReference>
<evidence type="ECO:0000313" key="2">
    <source>
        <dbReference type="Proteomes" id="UP000316426"/>
    </source>
</evidence>
<accession>A0A518K827</accession>
<protein>
    <recommendedName>
        <fullName evidence="3">DUF1365 domain-containing protein</fullName>
    </recommendedName>
</protein>
<dbReference type="Proteomes" id="UP000316426">
    <property type="component" value="Chromosome"/>
</dbReference>
<reference evidence="1 2" key="1">
    <citation type="submission" date="2019-02" db="EMBL/GenBank/DDBJ databases">
        <title>Deep-cultivation of Planctomycetes and their phenomic and genomic characterization uncovers novel biology.</title>
        <authorList>
            <person name="Wiegand S."/>
            <person name="Jogler M."/>
            <person name="Boedeker C."/>
            <person name="Pinto D."/>
            <person name="Vollmers J."/>
            <person name="Rivas-Marin E."/>
            <person name="Kohn T."/>
            <person name="Peeters S.H."/>
            <person name="Heuer A."/>
            <person name="Rast P."/>
            <person name="Oberbeckmann S."/>
            <person name="Bunk B."/>
            <person name="Jeske O."/>
            <person name="Meyerdierks A."/>
            <person name="Storesund J.E."/>
            <person name="Kallscheuer N."/>
            <person name="Luecker S."/>
            <person name="Lage O.M."/>
            <person name="Pohl T."/>
            <person name="Merkel B.J."/>
            <person name="Hornburger P."/>
            <person name="Mueller R.-W."/>
            <person name="Bruemmer F."/>
            <person name="Labrenz M."/>
            <person name="Spormann A.M."/>
            <person name="Op den Camp H."/>
            <person name="Overmann J."/>
            <person name="Amann R."/>
            <person name="Jetten M.S.M."/>
            <person name="Mascher T."/>
            <person name="Medema M.H."/>
            <person name="Devos D.P."/>
            <person name="Kaster A.-K."/>
            <person name="Ovreas L."/>
            <person name="Rohde M."/>
            <person name="Galperin M.Y."/>
            <person name="Jogler C."/>
        </authorList>
    </citation>
    <scope>NUCLEOTIDE SEQUENCE [LARGE SCALE GENOMIC DNA]</scope>
    <source>
        <strain evidence="1 2">Spa11</strain>
    </source>
</reference>
<evidence type="ECO:0000313" key="1">
    <source>
        <dbReference type="EMBL" id="QDV73946.1"/>
    </source>
</evidence>
<dbReference type="KEGG" id="bmei:Spa11_21450"/>
<sequence length="261" mass="30183">MHSCLYEGAVAHTRRDPVTHRFRYGMVMAYLDLAELPALLGTGGLLSSQRWSVRSFLRSDHLFDREATLDDEVRRLLGTQTGQEPTGPIRLLTQLRWWGYYFSPLNLFYAYNVEGSRVEHVLAEVNNTPWGERHVYVLSEVNRTAAGDLRFRHAKEFHVSPFMDMNADYCWRVGEPGERLSLTLSREARGARSFHASLSLRRRPLTSATLRRAAFRYPMMTAQIATAIYFEALRLWWKRCPFYPHPSRSNSSTSARLPSPR</sequence>
<dbReference type="AlphaFoldDB" id="A0A518K827"/>
<name>A0A518K827_9BACT</name>
<dbReference type="PANTHER" id="PTHR33973">
    <property type="entry name" value="OS07G0153300 PROTEIN"/>
    <property type="match status" value="1"/>
</dbReference>
<dbReference type="RefSeq" id="WP_145111808.1">
    <property type="nucleotide sequence ID" value="NZ_CP036349.1"/>
</dbReference>